<dbReference type="NCBIfam" id="TIGR00079">
    <property type="entry name" value="pept_deformyl"/>
    <property type="match status" value="1"/>
</dbReference>
<feature type="binding site" evidence="2">
    <location>
        <position position="137"/>
    </location>
    <ligand>
        <name>Fe cation</name>
        <dbReference type="ChEBI" id="CHEBI:24875"/>
    </ligand>
</feature>
<keyword evidence="2" id="KW-0479">Metal-binding</keyword>
<dbReference type="InterPro" id="IPR023635">
    <property type="entry name" value="Peptide_deformylase"/>
</dbReference>
<feature type="binding site" evidence="2">
    <location>
        <position position="133"/>
    </location>
    <ligand>
        <name>Fe cation</name>
        <dbReference type="ChEBI" id="CHEBI:24875"/>
    </ligand>
</feature>
<dbReference type="EC" id="3.5.1.88" evidence="2"/>
<evidence type="ECO:0000256" key="1">
    <source>
        <dbReference type="ARBA" id="ARBA00010759"/>
    </source>
</evidence>
<dbReference type="PRINTS" id="PR01576">
    <property type="entry name" value="PDEFORMYLASE"/>
</dbReference>
<protein>
    <recommendedName>
        <fullName evidence="2">Peptide deformylase</fullName>
        <shortName evidence="2">PDF</shortName>
        <ecNumber evidence="2">3.5.1.88</ecNumber>
    </recommendedName>
    <alternativeName>
        <fullName evidence="2">Polypeptide deformylase</fullName>
    </alternativeName>
</protein>
<dbReference type="GO" id="GO:0006412">
    <property type="term" value="P:translation"/>
    <property type="evidence" value="ECO:0007669"/>
    <property type="project" value="UniProtKB-UniRule"/>
</dbReference>
<sequence>MVKKILITPDKKLRQISQEITGFDGSLKSLIADLTETLEIQTDPPGLGLSAPQIGVFKRVFVAKIRNKIKAFVNPQILKFSQKEVAYLEGCFSVPNLYGHVVRPAEIDLEANNLHGKKIKSHHTGLPSRIIQHEVDHLNGILFIDHVHSQNGKLFKVEKGKGGKEQFVEVTYV</sequence>
<comment type="cofactor">
    <cofactor evidence="2">
        <name>Fe(2+)</name>
        <dbReference type="ChEBI" id="CHEBI:29033"/>
    </cofactor>
    <text evidence="2">Binds 1 Fe(2+) ion.</text>
</comment>
<keyword evidence="2" id="KW-0408">Iron</keyword>
<feature type="active site" evidence="2">
    <location>
        <position position="134"/>
    </location>
</feature>
<dbReference type="HAMAP" id="MF_00163">
    <property type="entry name" value="Pep_deformylase"/>
    <property type="match status" value="1"/>
</dbReference>
<keyword evidence="2" id="KW-0648">Protein biosynthesis</keyword>
<dbReference type="CDD" id="cd00487">
    <property type="entry name" value="Pep_deformylase"/>
    <property type="match status" value="1"/>
</dbReference>
<accession>A0A1F5HUR9</accession>
<reference evidence="3 4" key="1">
    <citation type="journal article" date="2016" name="Nat. Commun.">
        <title>Thousands of microbial genomes shed light on interconnected biogeochemical processes in an aquifer system.</title>
        <authorList>
            <person name="Anantharaman K."/>
            <person name="Brown C.T."/>
            <person name="Hug L.A."/>
            <person name="Sharon I."/>
            <person name="Castelle C.J."/>
            <person name="Probst A.J."/>
            <person name="Thomas B.C."/>
            <person name="Singh A."/>
            <person name="Wilkins M.J."/>
            <person name="Karaoz U."/>
            <person name="Brodie E.L."/>
            <person name="Williams K.H."/>
            <person name="Hubbard S.S."/>
            <person name="Banfield J.F."/>
        </authorList>
    </citation>
    <scope>NUCLEOTIDE SEQUENCE [LARGE SCALE GENOMIC DNA]</scope>
</reference>
<comment type="similarity">
    <text evidence="1 2">Belongs to the polypeptide deformylase family.</text>
</comment>
<name>A0A1F5HUR9_9BACT</name>
<comment type="catalytic activity">
    <reaction evidence="2">
        <text>N-terminal N-formyl-L-methionyl-[peptide] + H2O = N-terminal L-methionyl-[peptide] + formate</text>
        <dbReference type="Rhea" id="RHEA:24420"/>
        <dbReference type="Rhea" id="RHEA-COMP:10639"/>
        <dbReference type="Rhea" id="RHEA-COMP:10640"/>
        <dbReference type="ChEBI" id="CHEBI:15377"/>
        <dbReference type="ChEBI" id="CHEBI:15740"/>
        <dbReference type="ChEBI" id="CHEBI:49298"/>
        <dbReference type="ChEBI" id="CHEBI:64731"/>
        <dbReference type="EC" id="3.5.1.88"/>
    </reaction>
</comment>
<dbReference type="InterPro" id="IPR036821">
    <property type="entry name" value="Peptide_deformylase_sf"/>
</dbReference>
<dbReference type="STRING" id="1797731.A2W70_03770"/>
<dbReference type="Gene3D" id="3.90.45.10">
    <property type="entry name" value="Peptide deformylase"/>
    <property type="match status" value="1"/>
</dbReference>
<proteinExistence type="inferred from homology"/>
<feature type="binding site" evidence="2">
    <location>
        <position position="91"/>
    </location>
    <ligand>
        <name>Fe cation</name>
        <dbReference type="ChEBI" id="CHEBI:24875"/>
    </ligand>
</feature>
<dbReference type="Pfam" id="PF01327">
    <property type="entry name" value="Pep_deformylase"/>
    <property type="match status" value="1"/>
</dbReference>
<dbReference type="SUPFAM" id="SSF56420">
    <property type="entry name" value="Peptide deformylase"/>
    <property type="match status" value="1"/>
</dbReference>
<keyword evidence="2" id="KW-0378">Hydrolase</keyword>
<gene>
    <name evidence="2" type="primary">def</name>
    <name evidence="3" type="ORF">A2W70_03770</name>
</gene>
<dbReference type="GO" id="GO:0042586">
    <property type="term" value="F:peptide deformylase activity"/>
    <property type="evidence" value="ECO:0007669"/>
    <property type="project" value="UniProtKB-UniRule"/>
</dbReference>
<dbReference type="NCBIfam" id="NF001159">
    <property type="entry name" value="PRK00150.1-3"/>
    <property type="match status" value="1"/>
</dbReference>
<dbReference type="PIRSF" id="PIRSF004749">
    <property type="entry name" value="Pep_def"/>
    <property type="match status" value="1"/>
</dbReference>
<evidence type="ECO:0000313" key="4">
    <source>
        <dbReference type="Proteomes" id="UP000177747"/>
    </source>
</evidence>
<comment type="caution">
    <text evidence="3">The sequence shown here is derived from an EMBL/GenBank/DDBJ whole genome shotgun (WGS) entry which is preliminary data.</text>
</comment>
<evidence type="ECO:0000256" key="2">
    <source>
        <dbReference type="HAMAP-Rule" id="MF_00163"/>
    </source>
</evidence>
<organism evidence="3 4">
    <name type="scientific">Candidatus Curtissbacteria bacterium RIFCSPLOWO2_02_41_11</name>
    <dbReference type="NCBI Taxonomy" id="1797731"/>
    <lineage>
        <taxon>Bacteria</taxon>
        <taxon>Candidatus Curtissiibacteriota</taxon>
    </lineage>
</organism>
<dbReference type="Proteomes" id="UP000177747">
    <property type="component" value="Unassembled WGS sequence"/>
</dbReference>
<dbReference type="AlphaFoldDB" id="A0A1F5HUR9"/>
<dbReference type="EMBL" id="MFBU01000004">
    <property type="protein sequence ID" value="OGE07725.1"/>
    <property type="molecule type" value="Genomic_DNA"/>
</dbReference>
<comment type="function">
    <text evidence="2">Removes the formyl group from the N-terminal Met of newly synthesized proteins. Requires at least a dipeptide for an efficient rate of reaction. N-terminal L-methionine is a prerequisite for activity but the enzyme has broad specificity at other positions.</text>
</comment>
<dbReference type="PANTHER" id="PTHR10458">
    <property type="entry name" value="PEPTIDE DEFORMYLASE"/>
    <property type="match status" value="1"/>
</dbReference>
<dbReference type="GO" id="GO:0046872">
    <property type="term" value="F:metal ion binding"/>
    <property type="evidence" value="ECO:0007669"/>
    <property type="project" value="UniProtKB-KW"/>
</dbReference>
<evidence type="ECO:0000313" key="3">
    <source>
        <dbReference type="EMBL" id="OGE07725.1"/>
    </source>
</evidence>
<dbReference type="PANTHER" id="PTHR10458:SF22">
    <property type="entry name" value="PEPTIDE DEFORMYLASE"/>
    <property type="match status" value="1"/>
</dbReference>